<dbReference type="Gene3D" id="3.40.50.300">
    <property type="entry name" value="P-loop containing nucleotide triphosphate hydrolases"/>
    <property type="match status" value="1"/>
</dbReference>
<protein>
    <submittedName>
        <fullName evidence="4">Alcohol sulfotransferase A</fullName>
    </submittedName>
</protein>
<comment type="caution">
    <text evidence="4">The sequence shown here is derived from an EMBL/GenBank/DDBJ whole genome shotgun (WGS) entry which is preliminary data.</text>
</comment>
<dbReference type="Proteomes" id="UP000299102">
    <property type="component" value="Unassembled WGS sequence"/>
</dbReference>
<proteinExistence type="inferred from homology"/>
<evidence type="ECO:0000256" key="1">
    <source>
        <dbReference type="ARBA" id="ARBA00005771"/>
    </source>
</evidence>
<dbReference type="GO" id="GO:0008146">
    <property type="term" value="F:sulfotransferase activity"/>
    <property type="evidence" value="ECO:0007669"/>
    <property type="project" value="InterPro"/>
</dbReference>
<accession>A0A4C1UG94</accession>
<dbReference type="Pfam" id="PF00685">
    <property type="entry name" value="Sulfotransfer_1"/>
    <property type="match status" value="1"/>
</dbReference>
<evidence type="ECO:0000313" key="4">
    <source>
        <dbReference type="EMBL" id="GBP24976.1"/>
    </source>
</evidence>
<comment type="similarity">
    <text evidence="1">Belongs to the sulfotransferase 1 family.</text>
</comment>
<evidence type="ECO:0000256" key="2">
    <source>
        <dbReference type="ARBA" id="ARBA00022679"/>
    </source>
</evidence>
<sequence length="95" mass="11226">MGTLRRLTEFLGKEYKEQELEELFEYLQFDNMKKKAILLAEVAVHPGLTNNEEEAFFRKGRSGNWKNYFDEEMTAQAEAWIKENLKNTDLSFPKS</sequence>
<evidence type="ECO:0000259" key="3">
    <source>
        <dbReference type="Pfam" id="PF00685"/>
    </source>
</evidence>
<dbReference type="STRING" id="151549.A0A4C1UG94"/>
<dbReference type="SUPFAM" id="SSF52540">
    <property type="entry name" value="P-loop containing nucleoside triphosphate hydrolases"/>
    <property type="match status" value="1"/>
</dbReference>
<reference evidence="4 5" key="1">
    <citation type="journal article" date="2019" name="Commun. Biol.">
        <title>The bagworm genome reveals a unique fibroin gene that provides high tensile strength.</title>
        <authorList>
            <person name="Kono N."/>
            <person name="Nakamura H."/>
            <person name="Ohtoshi R."/>
            <person name="Tomita M."/>
            <person name="Numata K."/>
            <person name="Arakawa K."/>
        </authorList>
    </citation>
    <scope>NUCLEOTIDE SEQUENCE [LARGE SCALE GENOMIC DNA]</scope>
</reference>
<keyword evidence="5" id="KW-1185">Reference proteome</keyword>
<keyword evidence="2 4" id="KW-0808">Transferase</keyword>
<feature type="domain" description="Sulfotransferase" evidence="3">
    <location>
        <begin position="2"/>
        <end position="88"/>
    </location>
</feature>
<dbReference type="OrthoDB" id="205623at2759"/>
<gene>
    <name evidence="4" type="primary">St2a2</name>
    <name evidence="4" type="ORF">EVAR_94270_1</name>
</gene>
<dbReference type="EMBL" id="BGZK01000168">
    <property type="protein sequence ID" value="GBP24976.1"/>
    <property type="molecule type" value="Genomic_DNA"/>
</dbReference>
<organism evidence="4 5">
    <name type="scientific">Eumeta variegata</name>
    <name type="common">Bagworm moth</name>
    <name type="synonym">Eumeta japonica</name>
    <dbReference type="NCBI Taxonomy" id="151549"/>
    <lineage>
        <taxon>Eukaryota</taxon>
        <taxon>Metazoa</taxon>
        <taxon>Ecdysozoa</taxon>
        <taxon>Arthropoda</taxon>
        <taxon>Hexapoda</taxon>
        <taxon>Insecta</taxon>
        <taxon>Pterygota</taxon>
        <taxon>Neoptera</taxon>
        <taxon>Endopterygota</taxon>
        <taxon>Lepidoptera</taxon>
        <taxon>Glossata</taxon>
        <taxon>Ditrysia</taxon>
        <taxon>Tineoidea</taxon>
        <taxon>Psychidae</taxon>
        <taxon>Oiketicinae</taxon>
        <taxon>Eumeta</taxon>
    </lineage>
</organism>
<dbReference type="InterPro" id="IPR027417">
    <property type="entry name" value="P-loop_NTPase"/>
</dbReference>
<dbReference type="AlphaFoldDB" id="A0A4C1UG94"/>
<dbReference type="InterPro" id="IPR000863">
    <property type="entry name" value="Sulfotransferase_dom"/>
</dbReference>
<evidence type="ECO:0000313" key="5">
    <source>
        <dbReference type="Proteomes" id="UP000299102"/>
    </source>
</evidence>
<dbReference type="PANTHER" id="PTHR11783">
    <property type="entry name" value="SULFOTRANSFERASE SULT"/>
    <property type="match status" value="1"/>
</dbReference>
<name>A0A4C1UG94_EUMVA</name>